<evidence type="ECO:0000313" key="2">
    <source>
        <dbReference type="EMBL" id="KAG7340451.1"/>
    </source>
</evidence>
<name>A0A9K3PB84_9STRA</name>
<reference evidence="2" key="1">
    <citation type="journal article" date="2021" name="Sci. Rep.">
        <title>Diploid genomic architecture of Nitzschia inconspicua, an elite biomass production diatom.</title>
        <authorList>
            <person name="Oliver A."/>
            <person name="Podell S."/>
            <person name="Pinowska A."/>
            <person name="Traller J.C."/>
            <person name="Smith S.R."/>
            <person name="McClure R."/>
            <person name="Beliaev A."/>
            <person name="Bohutskyi P."/>
            <person name="Hill E.A."/>
            <person name="Rabines A."/>
            <person name="Zheng H."/>
            <person name="Allen L.Z."/>
            <person name="Kuo A."/>
            <person name="Grigoriev I.V."/>
            <person name="Allen A.E."/>
            <person name="Hazlebeck D."/>
            <person name="Allen E.E."/>
        </authorList>
    </citation>
    <scope>NUCLEOTIDE SEQUENCE</scope>
    <source>
        <strain evidence="2">Hildebrandi</strain>
    </source>
</reference>
<proteinExistence type="predicted"/>
<dbReference type="EMBL" id="JAGRRH010000027">
    <property type="protein sequence ID" value="KAG7340451.1"/>
    <property type="molecule type" value="Genomic_DNA"/>
</dbReference>
<dbReference type="AlphaFoldDB" id="A0A9K3PB84"/>
<protein>
    <submittedName>
        <fullName evidence="2">Uncharacterized protein</fullName>
    </submittedName>
</protein>
<evidence type="ECO:0000313" key="3">
    <source>
        <dbReference type="Proteomes" id="UP000693970"/>
    </source>
</evidence>
<organism evidence="2 3">
    <name type="scientific">Nitzschia inconspicua</name>
    <dbReference type="NCBI Taxonomy" id="303405"/>
    <lineage>
        <taxon>Eukaryota</taxon>
        <taxon>Sar</taxon>
        <taxon>Stramenopiles</taxon>
        <taxon>Ochrophyta</taxon>
        <taxon>Bacillariophyta</taxon>
        <taxon>Bacillariophyceae</taxon>
        <taxon>Bacillariophycidae</taxon>
        <taxon>Bacillariales</taxon>
        <taxon>Bacillariaceae</taxon>
        <taxon>Nitzschia</taxon>
    </lineage>
</organism>
<accession>A0A9K3PB84</accession>
<dbReference type="EMBL" id="JAGRRH010000037">
    <property type="protein sequence ID" value="KAG7339285.1"/>
    <property type="molecule type" value="Genomic_DNA"/>
</dbReference>
<sequence>MEHVGSGIRDRVLCDYLKALFVDIFLHLSLGCAIDSAFRSLVLRFSSRIGEWCPPQSHTLFGLSSQRKQNETIAYNCHIVAYQDLRLGRRKCSALHMSSMAASKSFVSAMEIRSSSAPLWDAS</sequence>
<evidence type="ECO:0000313" key="1">
    <source>
        <dbReference type="EMBL" id="KAG7339285.1"/>
    </source>
</evidence>
<gene>
    <name evidence="2" type="ORF">IV203_023994</name>
    <name evidence="1" type="ORF">IV203_024485</name>
</gene>
<reference evidence="2" key="2">
    <citation type="submission" date="2021-04" db="EMBL/GenBank/DDBJ databases">
        <authorList>
            <person name="Podell S."/>
        </authorList>
    </citation>
    <scope>NUCLEOTIDE SEQUENCE</scope>
    <source>
        <strain evidence="2">Hildebrandi</strain>
    </source>
</reference>
<keyword evidence="3" id="KW-1185">Reference proteome</keyword>
<comment type="caution">
    <text evidence="2">The sequence shown here is derived from an EMBL/GenBank/DDBJ whole genome shotgun (WGS) entry which is preliminary data.</text>
</comment>
<dbReference type="Proteomes" id="UP000693970">
    <property type="component" value="Unassembled WGS sequence"/>
</dbReference>